<dbReference type="InterPro" id="IPR051487">
    <property type="entry name" value="Ser/Thr_Proteases_Immune/Dev"/>
</dbReference>
<dbReference type="CDD" id="cd00190">
    <property type="entry name" value="Tryp_SPc"/>
    <property type="match status" value="1"/>
</dbReference>
<evidence type="ECO:0000256" key="5">
    <source>
        <dbReference type="ARBA" id="ARBA00022825"/>
    </source>
</evidence>
<dbReference type="InterPro" id="IPR018114">
    <property type="entry name" value="TRYPSIN_HIS"/>
</dbReference>
<feature type="signal peptide" evidence="9">
    <location>
        <begin position="1"/>
        <end position="18"/>
    </location>
</feature>
<evidence type="ECO:0000256" key="2">
    <source>
        <dbReference type="ARBA" id="ARBA00022525"/>
    </source>
</evidence>
<dbReference type="InterPro" id="IPR001254">
    <property type="entry name" value="Trypsin_dom"/>
</dbReference>
<evidence type="ECO:0000256" key="4">
    <source>
        <dbReference type="ARBA" id="ARBA00022801"/>
    </source>
</evidence>
<dbReference type="SMART" id="SM00020">
    <property type="entry name" value="Tryp_SPc"/>
    <property type="match status" value="1"/>
</dbReference>
<dbReference type="PANTHER" id="PTHR24256">
    <property type="entry name" value="TRYPTASE-RELATED"/>
    <property type="match status" value="1"/>
</dbReference>
<keyword evidence="9" id="KW-0732">Signal</keyword>
<evidence type="ECO:0000256" key="9">
    <source>
        <dbReference type="SAM" id="SignalP"/>
    </source>
</evidence>
<dbReference type="FunFam" id="2.40.10.10:FF:000015">
    <property type="entry name" value="Atrial natriuretic peptide-converting enzyme"/>
    <property type="match status" value="1"/>
</dbReference>
<accession>A0AB38ZEH6</accession>
<dbReference type="PROSITE" id="PS00135">
    <property type="entry name" value="TRYPSIN_SER"/>
    <property type="match status" value="1"/>
</dbReference>
<sequence>MRLVYCVSVAVLLGVCWAHPQGYLKAKFEEIDSAEHGLKAGPKSTNCSCGWTNKARIVGGRETLKNEFPFMCGIIEMAKKHLFCGASIITAYHALTASHCTYPNRGKKLGLLVGGHDVTKPDETTKIVEIVRTIEHEGYNPDTYHHDVAILVMSEGLKFTQHVGPVCLPAKGFNLIGQHVKVIGWGRLKNKGKTSTVLMKVNLRVIKTSECKKKYLRSIIEGNQICTFRKSKDSCQGDSGGPLIWIDPETNRFTQVAAVSYGKKCAMKTPAVNSDVAKYMQWIQQKIAETGLPGKTCAKIG</sequence>
<evidence type="ECO:0000256" key="6">
    <source>
        <dbReference type="ARBA" id="ARBA00023157"/>
    </source>
</evidence>
<dbReference type="Gene3D" id="2.40.10.10">
    <property type="entry name" value="Trypsin-like serine proteases"/>
    <property type="match status" value="1"/>
</dbReference>
<dbReference type="PROSITE" id="PS00134">
    <property type="entry name" value="TRYPSIN_HIS"/>
    <property type="match status" value="1"/>
</dbReference>
<organism evidence="11">
    <name type="scientific">Oncocephalus sp</name>
    <dbReference type="NCBI Taxonomy" id="2944721"/>
    <lineage>
        <taxon>Eukaryota</taxon>
        <taxon>Metazoa</taxon>
        <taxon>Ecdysozoa</taxon>
        <taxon>Arthropoda</taxon>
        <taxon>Hexapoda</taxon>
        <taxon>Insecta</taxon>
        <taxon>Pterygota</taxon>
        <taxon>Neoptera</taxon>
        <taxon>Paraneoptera</taxon>
        <taxon>Hemiptera</taxon>
        <taxon>Heteroptera</taxon>
        <taxon>Panheteroptera</taxon>
        <taxon>Cimicomorpha</taxon>
        <taxon>Reduviidae</taxon>
        <taxon>Stenopodainae</taxon>
        <taxon>Oncocephalus</taxon>
    </lineage>
</organism>
<name>A0AB38ZEH6_9HEMI</name>
<dbReference type="InterPro" id="IPR001314">
    <property type="entry name" value="Peptidase_S1A"/>
</dbReference>
<evidence type="ECO:0000313" key="11">
    <source>
        <dbReference type="EMBL" id="WXI02664.1"/>
    </source>
</evidence>
<dbReference type="GO" id="GO:0004252">
    <property type="term" value="F:serine-type endopeptidase activity"/>
    <property type="evidence" value="ECO:0007669"/>
    <property type="project" value="InterPro"/>
</dbReference>
<keyword evidence="6" id="KW-1015">Disulfide bond</keyword>
<protein>
    <submittedName>
        <fullName evidence="11">Venom S1 protease 1</fullName>
    </submittedName>
</protein>
<dbReference type="InterPro" id="IPR033116">
    <property type="entry name" value="TRYPSIN_SER"/>
</dbReference>
<proteinExistence type="evidence at transcript level"/>
<keyword evidence="4 8" id="KW-0378">Hydrolase</keyword>
<evidence type="ECO:0000256" key="3">
    <source>
        <dbReference type="ARBA" id="ARBA00022670"/>
    </source>
</evidence>
<feature type="chain" id="PRO_5044277556" evidence="9">
    <location>
        <begin position="19"/>
        <end position="301"/>
    </location>
</feature>
<comment type="subcellular location">
    <subcellularLocation>
        <location evidence="1">Secreted</location>
    </subcellularLocation>
</comment>
<dbReference type="PRINTS" id="PR00722">
    <property type="entry name" value="CHYMOTRYPSIN"/>
</dbReference>
<dbReference type="SUPFAM" id="SSF50494">
    <property type="entry name" value="Trypsin-like serine proteases"/>
    <property type="match status" value="1"/>
</dbReference>
<keyword evidence="5 8" id="KW-0720">Serine protease</keyword>
<keyword evidence="3 8" id="KW-0645">Protease</keyword>
<dbReference type="EMBL" id="PP517414">
    <property type="protein sequence ID" value="WXI02664.1"/>
    <property type="molecule type" value="mRNA"/>
</dbReference>
<evidence type="ECO:0000256" key="7">
    <source>
        <dbReference type="ARBA" id="ARBA00024195"/>
    </source>
</evidence>
<dbReference type="PROSITE" id="PS50240">
    <property type="entry name" value="TRYPSIN_DOM"/>
    <property type="match status" value="1"/>
</dbReference>
<dbReference type="GO" id="GO:0006508">
    <property type="term" value="P:proteolysis"/>
    <property type="evidence" value="ECO:0007669"/>
    <property type="project" value="UniProtKB-KW"/>
</dbReference>
<evidence type="ECO:0000259" key="10">
    <source>
        <dbReference type="PROSITE" id="PS50240"/>
    </source>
</evidence>
<keyword evidence="2" id="KW-0964">Secreted</keyword>
<dbReference type="Pfam" id="PF00089">
    <property type="entry name" value="Trypsin"/>
    <property type="match status" value="1"/>
</dbReference>
<reference evidence="11" key="1">
    <citation type="submission" date="2024-03" db="EMBL/GenBank/DDBJ databases">
        <title>Venom adaptation and exaptation during the trophic switch to blood-feeding by kissing bugs (Reduviidae: Triatominae).</title>
        <authorList>
            <person name="Zdenek C.N."/>
            <person name="Cardoso F.C."/>
            <person name="Robinson S.D."/>
            <person name="Mercedes R.S."/>
            <person name="Raidjoe E.R."/>
            <person name="Hernandez-Vargas M.J."/>
            <person name="Jin J."/>
            <person name="Corzo G."/>
            <person name="Vetter I."/>
            <person name="King G.F."/>
            <person name="Fry B.G."/>
            <person name="Walker A."/>
        </authorList>
    </citation>
    <scope>NUCLEOTIDE SEQUENCE</scope>
</reference>
<comment type="similarity">
    <text evidence="7">Belongs to the peptidase S1 family. CLIP subfamily.</text>
</comment>
<dbReference type="InterPro" id="IPR043504">
    <property type="entry name" value="Peptidase_S1_PA_chymotrypsin"/>
</dbReference>
<feature type="domain" description="Peptidase S1" evidence="10">
    <location>
        <begin position="57"/>
        <end position="288"/>
    </location>
</feature>
<evidence type="ECO:0000256" key="1">
    <source>
        <dbReference type="ARBA" id="ARBA00004613"/>
    </source>
</evidence>
<dbReference type="AlphaFoldDB" id="A0AB38ZEH6"/>
<dbReference type="GO" id="GO:0005576">
    <property type="term" value="C:extracellular region"/>
    <property type="evidence" value="ECO:0007669"/>
    <property type="project" value="UniProtKB-SubCell"/>
</dbReference>
<dbReference type="InterPro" id="IPR009003">
    <property type="entry name" value="Peptidase_S1_PA"/>
</dbReference>
<evidence type="ECO:0000256" key="8">
    <source>
        <dbReference type="RuleBase" id="RU363034"/>
    </source>
</evidence>